<dbReference type="EMBL" id="HBIN01011402">
    <property type="protein sequence ID" value="CAE0438302.1"/>
    <property type="molecule type" value="Transcribed_RNA"/>
</dbReference>
<accession>A0A7S3LQJ9</accession>
<dbReference type="AlphaFoldDB" id="A0A7S3LQJ9"/>
<proteinExistence type="predicted"/>
<reference evidence="1" key="1">
    <citation type="submission" date="2021-01" db="EMBL/GenBank/DDBJ databases">
        <authorList>
            <person name="Corre E."/>
            <person name="Pelletier E."/>
            <person name="Niang G."/>
            <person name="Scheremetjew M."/>
            <person name="Finn R."/>
            <person name="Kale V."/>
            <person name="Holt S."/>
            <person name="Cochrane G."/>
            <person name="Meng A."/>
            <person name="Brown T."/>
            <person name="Cohen L."/>
        </authorList>
    </citation>
    <scope>NUCLEOTIDE SEQUENCE</scope>
    <source>
        <strain evidence="1">GSBS06</strain>
    </source>
</reference>
<dbReference type="InterPro" id="IPR012674">
    <property type="entry name" value="Calycin"/>
</dbReference>
<evidence type="ECO:0000313" key="1">
    <source>
        <dbReference type="EMBL" id="CAE0438302.1"/>
    </source>
</evidence>
<dbReference type="Gene3D" id="2.40.128.20">
    <property type="match status" value="1"/>
</dbReference>
<organism evidence="1">
    <name type="scientific">Aplanochytrium stocchinoi</name>
    <dbReference type="NCBI Taxonomy" id="215587"/>
    <lineage>
        <taxon>Eukaryota</taxon>
        <taxon>Sar</taxon>
        <taxon>Stramenopiles</taxon>
        <taxon>Bigyra</taxon>
        <taxon>Labyrinthulomycetes</taxon>
        <taxon>Thraustochytrida</taxon>
        <taxon>Thraustochytriidae</taxon>
        <taxon>Aplanochytrium</taxon>
    </lineage>
</organism>
<sequence>MSGLWVNTWNRIANQSEIRVVNNTRFSFKVKLQVGGVTYLQALLPSANPAESKVNSHKLGYESRPDKGSLYSSVKLACGYFWYTVVAERSDTFDKSKESEKFECFLRGVFGGSTLVLNESNERSGRVVFEKTLPKQGPNQSTEVRLETEYTWTESDTQIRGLNERDSVEPEKDMLIISNSCLSSLGSIDIDADEKERRPSREESKDDIAECTDCLHIPTLRRNLSFRKSKELQETKTETMVMSLLNGLWVVDSDRSDNMETLLELKGISYFKRKAARHITQKQKIQPASRNADSRFQIKNIAGPVTETTEINIGGKPMTTKKGEKISANFVDAPVKLSSEVLPVCVEVKFTFPNGDKQTVFHGISKLDKNVKHMLIIFESIQAKRTEQVHIVSTRSEA</sequence>
<name>A0A7S3LQJ9_9STRA</name>
<protein>
    <submittedName>
        <fullName evidence="1">Uncharacterized protein</fullName>
    </submittedName>
</protein>
<gene>
    <name evidence="1" type="ORF">ASTO00021_LOCUS8546</name>
</gene>